<organism evidence="1 2">
    <name type="scientific">Astyanax mexicanus</name>
    <name type="common">Blind cave fish</name>
    <name type="synonym">Astyanax fasciatus mexicanus</name>
    <dbReference type="NCBI Taxonomy" id="7994"/>
    <lineage>
        <taxon>Eukaryota</taxon>
        <taxon>Metazoa</taxon>
        <taxon>Chordata</taxon>
        <taxon>Craniata</taxon>
        <taxon>Vertebrata</taxon>
        <taxon>Euteleostomi</taxon>
        <taxon>Actinopterygii</taxon>
        <taxon>Neopterygii</taxon>
        <taxon>Teleostei</taxon>
        <taxon>Ostariophysi</taxon>
        <taxon>Characiformes</taxon>
        <taxon>Characoidei</taxon>
        <taxon>Acestrorhamphidae</taxon>
        <taxon>Acestrorhamphinae</taxon>
        <taxon>Astyanax</taxon>
    </lineage>
</organism>
<evidence type="ECO:0000313" key="2">
    <source>
        <dbReference type="Proteomes" id="UP000752171"/>
    </source>
</evidence>
<gene>
    <name evidence="1" type="ORF">AMEX_G24893</name>
</gene>
<reference evidence="1 2" key="1">
    <citation type="submission" date="2021-07" db="EMBL/GenBank/DDBJ databases">
        <authorList>
            <person name="Imarazene B."/>
            <person name="Zahm M."/>
            <person name="Klopp C."/>
            <person name="Cabau C."/>
            <person name="Beille S."/>
            <person name="Jouanno E."/>
            <person name="Castinel A."/>
            <person name="Lluch J."/>
            <person name="Gil L."/>
            <person name="Kuchtly C."/>
            <person name="Lopez Roques C."/>
            <person name="Donnadieu C."/>
            <person name="Parrinello H."/>
            <person name="Journot L."/>
            <person name="Du K."/>
            <person name="Schartl M."/>
            <person name="Retaux S."/>
            <person name="Guiguen Y."/>
        </authorList>
    </citation>
    <scope>NUCLEOTIDE SEQUENCE [LARGE SCALE GENOMIC DNA]</scope>
    <source>
        <strain evidence="1">Pach_M1</strain>
        <tissue evidence="1">Testis</tissue>
    </source>
</reference>
<proteinExistence type="predicted"/>
<protein>
    <submittedName>
        <fullName evidence="1">Uncharacterized protein</fullName>
    </submittedName>
</protein>
<dbReference type="AlphaFoldDB" id="A0A8T2KWG1"/>
<sequence length="323" mass="35976">MFGREARYFSEIPDSFTVNETVEDALQTEILLPAIEMQDKVFEVVKMNMQTARKKVKARKQASRAVLHTFAVGEKVLRRNIRSQQRKGGKLDSECLGPFTLTFLRGKSADLLGENGVKFSKINLDHLVPFVEEKPHIPHKLKMHTSPLLPEAEIPTSSVLPEAEFQKSLLLPEAEIPTSSLLPEAEIPTSLVLSEAEIQKSPVLPEAEIPISPVLSEAEIQKSPVLPEAEIPISPVLSEAEIQKSPVLPEAEIPISPVLSEAEIQKSPVLPEAEIHTAHVLTRKPTSPPVQRVRRRASSHCGVENSKVYILYIIVTNIFRYYL</sequence>
<name>A0A8T2KWG1_ASTMX</name>
<evidence type="ECO:0000313" key="1">
    <source>
        <dbReference type="EMBL" id="KAG9261366.1"/>
    </source>
</evidence>
<dbReference type="Proteomes" id="UP000752171">
    <property type="component" value="Unassembled WGS sequence"/>
</dbReference>
<dbReference type="EMBL" id="JAICCE010000022">
    <property type="protein sequence ID" value="KAG9261366.1"/>
    <property type="molecule type" value="Genomic_DNA"/>
</dbReference>
<comment type="caution">
    <text evidence="1">The sequence shown here is derived from an EMBL/GenBank/DDBJ whole genome shotgun (WGS) entry which is preliminary data.</text>
</comment>
<accession>A0A8T2KWG1</accession>